<dbReference type="EMBL" id="HG994363">
    <property type="protein sequence ID" value="CAF2048814.1"/>
    <property type="molecule type" value="Genomic_DNA"/>
</dbReference>
<feature type="region of interest" description="Disordered" evidence="4">
    <location>
        <begin position="746"/>
        <end position="796"/>
    </location>
</feature>
<comment type="similarity">
    <text evidence="1">Belongs to the mTERF family.</text>
</comment>
<dbReference type="InterPro" id="IPR038538">
    <property type="entry name" value="MTERF_sf"/>
</dbReference>
<accession>A0A816PHD2</accession>
<dbReference type="GO" id="GO:0006353">
    <property type="term" value="P:DNA-templated transcription termination"/>
    <property type="evidence" value="ECO:0007669"/>
    <property type="project" value="UniProtKB-KW"/>
</dbReference>
<reference evidence="5" key="1">
    <citation type="submission" date="2021-01" db="EMBL/GenBank/DDBJ databases">
        <authorList>
            <consortium name="Genoscope - CEA"/>
            <person name="William W."/>
        </authorList>
    </citation>
    <scope>NUCLEOTIDE SEQUENCE</scope>
</reference>
<dbReference type="FunFam" id="1.25.70.10:FF:000017">
    <property type="entry name" value="Transcription termination factor MTEF18, mitochondrial"/>
    <property type="match status" value="1"/>
</dbReference>
<dbReference type="GO" id="GO:0005737">
    <property type="term" value="C:cytoplasm"/>
    <property type="evidence" value="ECO:0007669"/>
    <property type="project" value="UniProtKB-ARBA"/>
</dbReference>
<dbReference type="Proteomes" id="UP001295469">
    <property type="component" value="Chromosome A09"/>
</dbReference>
<keyword evidence="3" id="KW-0809">Transit peptide</keyword>
<dbReference type="AlphaFoldDB" id="A0A816PHD2"/>
<dbReference type="Pfam" id="PF07797">
    <property type="entry name" value="DUF1639"/>
    <property type="match status" value="1"/>
</dbReference>
<evidence type="ECO:0000256" key="2">
    <source>
        <dbReference type="ARBA" id="ARBA00022472"/>
    </source>
</evidence>
<dbReference type="Pfam" id="PF02536">
    <property type="entry name" value="mTERF"/>
    <property type="match status" value="2"/>
</dbReference>
<dbReference type="GO" id="GO:0003676">
    <property type="term" value="F:nucleic acid binding"/>
    <property type="evidence" value="ECO:0007669"/>
    <property type="project" value="InterPro"/>
</dbReference>
<evidence type="ECO:0000313" key="5">
    <source>
        <dbReference type="EMBL" id="CAF2048814.1"/>
    </source>
</evidence>
<gene>
    <name evidence="5" type="ORF">DARMORV10_A09P52690.1</name>
</gene>
<keyword evidence="2" id="KW-0805">Transcription regulation</keyword>
<dbReference type="InterPro" id="IPR012438">
    <property type="entry name" value="DUF1639"/>
</dbReference>
<keyword evidence="2" id="KW-0806">Transcription termination</keyword>
<sequence length="886" mass="99756">MFIIVRFKSAMISRNLTTAAKRRRVPSIYKSLAIGEAQKAVTDYLHTTRSLSYSHAEHIAANASSSIRNLILNLDFSVATFSKSIRRHLRYHPINEFEFFFESIGIDLGEVGEYLPEKKFFFSEDPRVLEAACALSGFGFPWNKLGRLYREERCDFLQSGEEIGLVLGRLSGVGFSTVAVAGVCLAFPSVLRGGVEVGCLFVKVKRLFEEFGSEDVVEENVESWYDFGRKVRVFYDLGFESEEMWELMGRNRSLFVECSEEDLMRKTDYFCRFGVGKEEAALLILRNPDVMSFDLEKPVISVKGVLKHFGLSEDEVDALSLKHPHVFGRNKMKNLPHVVRALGIHERIFDKLKNGTYHLLSSYSLMELEEDIDREYQRGLEEIQNLRCKTHSFQKLDFLHQIGFAENGLTMKILQHVHGTAVEIQERFQILLDNGIDFSKACMLIRSSPKSLNQKPHSIQEKIRFLCDEMGDSLEYLEVYPAYLCFDLENRISPRFRFHKWLVEKGLSEKNYSIASIVATSEKAFIARLYGIHPAIPKHYFERFSYRKDRSTGFDQMFRQSIAFTPPVHGSDAPPPQQQQSQQQPTVVNVSESSRRQQIAAASSSPVKSHPLHNFPLSDLRWAMNHANTHRLRKPSGRSPLREATNHGKGTEEVNEASGSSSFELRPEKQKKKDVVSDSAADRSGTKSTAADGRSKIFIRIRTKNNEETAEAATTAVSAATVVADVHEADDSAEPVIDADVSIGERISDGGGGGQEGDEFGPKTWNLRPRKPPTKKRSIGGNCGGSGTVLTENKTQGTVRTEAIRSRNGVDAKIATTTERKEKKPRLSISLSKLEIDEDIYSLTGSKPSRRPKKRAKNVQKQLDVLFPGLWMGNVSSDAYKVSEHA</sequence>
<feature type="compositionally biased region" description="Low complexity" evidence="4">
    <location>
        <begin position="596"/>
        <end position="605"/>
    </location>
</feature>
<name>A0A816PHD2_BRANA</name>
<dbReference type="SMART" id="SM00733">
    <property type="entry name" value="Mterf"/>
    <property type="match status" value="4"/>
</dbReference>
<evidence type="ECO:0000256" key="1">
    <source>
        <dbReference type="ARBA" id="ARBA00007692"/>
    </source>
</evidence>
<feature type="region of interest" description="Disordered" evidence="4">
    <location>
        <begin position="630"/>
        <end position="691"/>
    </location>
</feature>
<feature type="compositionally biased region" description="Basic and acidic residues" evidence="4">
    <location>
        <begin position="665"/>
        <end position="685"/>
    </location>
</feature>
<feature type="compositionally biased region" description="Basic residues" evidence="4">
    <location>
        <begin position="768"/>
        <end position="778"/>
    </location>
</feature>
<feature type="compositionally biased region" description="Basic and acidic residues" evidence="4">
    <location>
        <begin position="640"/>
        <end position="652"/>
    </location>
</feature>
<protein>
    <submittedName>
        <fullName evidence="5">(rape) hypothetical protein</fullName>
    </submittedName>
</protein>
<dbReference type="Gene3D" id="1.25.70.10">
    <property type="entry name" value="Transcription termination factor 3, mitochondrial"/>
    <property type="match status" value="2"/>
</dbReference>
<dbReference type="PANTHER" id="PTHR13068">
    <property type="entry name" value="CGI-12 PROTEIN-RELATED"/>
    <property type="match status" value="1"/>
</dbReference>
<dbReference type="InterPro" id="IPR003690">
    <property type="entry name" value="MTERF"/>
</dbReference>
<proteinExistence type="inferred from homology"/>
<dbReference type="PANTHER" id="PTHR13068:SF113">
    <property type="entry name" value="TRANSCRIPTION TERMINATION FACTOR MTEF18, MITOCHONDRIAL"/>
    <property type="match status" value="1"/>
</dbReference>
<organism evidence="5">
    <name type="scientific">Brassica napus</name>
    <name type="common">Rape</name>
    <dbReference type="NCBI Taxonomy" id="3708"/>
    <lineage>
        <taxon>Eukaryota</taxon>
        <taxon>Viridiplantae</taxon>
        <taxon>Streptophyta</taxon>
        <taxon>Embryophyta</taxon>
        <taxon>Tracheophyta</taxon>
        <taxon>Spermatophyta</taxon>
        <taxon>Magnoliopsida</taxon>
        <taxon>eudicotyledons</taxon>
        <taxon>Gunneridae</taxon>
        <taxon>Pentapetalae</taxon>
        <taxon>rosids</taxon>
        <taxon>malvids</taxon>
        <taxon>Brassicales</taxon>
        <taxon>Brassicaceae</taxon>
        <taxon>Brassiceae</taxon>
        <taxon>Brassica</taxon>
    </lineage>
</organism>
<evidence type="ECO:0000256" key="4">
    <source>
        <dbReference type="SAM" id="MobiDB-lite"/>
    </source>
</evidence>
<keyword evidence="2" id="KW-0804">Transcription</keyword>
<feature type="region of interest" description="Disordered" evidence="4">
    <location>
        <begin position="565"/>
        <end position="612"/>
    </location>
</feature>
<evidence type="ECO:0000256" key="3">
    <source>
        <dbReference type="ARBA" id="ARBA00022946"/>
    </source>
</evidence>